<gene>
    <name evidence="1" type="ORF">STSU_016055</name>
</gene>
<sequence>MTAHRPRLGPSSHPVPGPATRALIRRSATPPHWTAEPRLADSLHGVRHAMRTAALAGVLAAANGLDAADTAVAVVAAAVHDCRRRHDRDDPGHGERAAHWLTARADEVWAHFDLPAPAPHTVVRAATAVRLHDVPYEDFAPGNGDSGQRPYNHVPYEEHRAVCDLLKAADALDRYRLPKASWWPDTRRVRQPAFDTFRALAFDLVVGSERARLAGAGSADAVLSVLAEKDIA</sequence>
<accession>A0A7G3UMW5</accession>
<dbReference type="Proteomes" id="UP000005940">
    <property type="component" value="Chromosome"/>
</dbReference>
<reference evidence="1 2" key="1">
    <citation type="journal article" date="2012" name="J. Bacteriol.">
        <title>Draft genome of Streptomyces tsukubaensis NRRL 18488, the producer of the clinically important immunosuppressant tacrolimus (FK506).</title>
        <authorList>
            <person name="Barreiro C."/>
            <person name="Prieto C."/>
            <person name="Sola-Landa A."/>
            <person name="Solera E."/>
            <person name="Martinez-Castro M."/>
            <person name="Perez-Redondo R."/>
            <person name="Garcia-Estrada C."/>
            <person name="Aparicio J.F."/>
            <person name="Fernandez-Martinez L.T."/>
            <person name="Santos-Aberturas J."/>
            <person name="Salehi-Najafabadi Z."/>
            <person name="Rodriguez-Garcia A."/>
            <person name="Tauch A."/>
            <person name="Martin J.F."/>
        </authorList>
    </citation>
    <scope>NUCLEOTIDE SEQUENCE [LARGE SCALE GENOMIC DNA]</scope>
    <source>
        <strain evidence="2">DSM 42081 / NBRC 108919 / NRRL 18488 / 9993</strain>
    </source>
</reference>
<keyword evidence="2" id="KW-1185">Reference proteome</keyword>
<evidence type="ECO:0000313" key="1">
    <source>
        <dbReference type="EMBL" id="QKM71646.1"/>
    </source>
</evidence>
<dbReference type="SUPFAM" id="SSF109604">
    <property type="entry name" value="HD-domain/PDEase-like"/>
    <property type="match status" value="1"/>
</dbReference>
<proteinExistence type="predicted"/>
<dbReference type="EMBL" id="CP029159">
    <property type="protein sequence ID" value="QKM71646.1"/>
    <property type="molecule type" value="Genomic_DNA"/>
</dbReference>
<evidence type="ECO:0008006" key="3">
    <source>
        <dbReference type="Google" id="ProtNLM"/>
    </source>
</evidence>
<dbReference type="Gene3D" id="1.10.3210.10">
    <property type="entry name" value="Hypothetical protein af1432"/>
    <property type="match status" value="1"/>
</dbReference>
<protein>
    <recommendedName>
        <fullName evidence="3">HD domain-containing protein</fullName>
    </recommendedName>
</protein>
<name>A0A7G3UMW5_STRT9</name>
<organism evidence="1 2">
    <name type="scientific">Streptomyces tsukubensis (strain DSM 42081 / NBRC 108919 / NRRL 18488 / 9993)</name>
    <dbReference type="NCBI Taxonomy" id="1114943"/>
    <lineage>
        <taxon>Bacteria</taxon>
        <taxon>Bacillati</taxon>
        <taxon>Actinomycetota</taxon>
        <taxon>Actinomycetes</taxon>
        <taxon>Kitasatosporales</taxon>
        <taxon>Streptomycetaceae</taxon>
        <taxon>Streptomyces</taxon>
    </lineage>
</organism>
<dbReference type="AlphaFoldDB" id="A0A7G3UMW5"/>
<evidence type="ECO:0000313" key="2">
    <source>
        <dbReference type="Proteomes" id="UP000005940"/>
    </source>
</evidence>